<dbReference type="Proteomes" id="UP000680865">
    <property type="component" value="Unassembled WGS sequence"/>
</dbReference>
<dbReference type="EMBL" id="BOQP01000049">
    <property type="protein sequence ID" value="GIM81898.1"/>
    <property type="molecule type" value="Genomic_DNA"/>
</dbReference>
<sequence>MTRTLKGGELIRLADCFGIRAAAITGLAVVRERASVAARAKGDASMATVRERLYAYLELDSYLTGQGIPGEPRGNGKRALRPADQIRAERGLGDSPVKDMYEFVHVTEGIDVISMQAPDAGHGISMCDPVTGRVVIAVVTTSHVICSSR</sequence>
<protein>
    <submittedName>
        <fullName evidence="1">Uncharacterized protein</fullName>
    </submittedName>
</protein>
<proteinExistence type="predicted"/>
<comment type="caution">
    <text evidence="1">The sequence shown here is derived from an EMBL/GenBank/DDBJ whole genome shotgun (WGS) entry which is preliminary data.</text>
</comment>
<name>A0A919VW83_9ACTN</name>
<organism evidence="1 2">
    <name type="scientific">Winogradskya consettensis</name>
    <dbReference type="NCBI Taxonomy" id="113560"/>
    <lineage>
        <taxon>Bacteria</taxon>
        <taxon>Bacillati</taxon>
        <taxon>Actinomycetota</taxon>
        <taxon>Actinomycetes</taxon>
        <taxon>Micromonosporales</taxon>
        <taxon>Micromonosporaceae</taxon>
        <taxon>Winogradskya</taxon>
    </lineage>
</organism>
<evidence type="ECO:0000313" key="1">
    <source>
        <dbReference type="EMBL" id="GIM81898.1"/>
    </source>
</evidence>
<reference evidence="1" key="1">
    <citation type="submission" date="2021-03" db="EMBL/GenBank/DDBJ databases">
        <title>Whole genome shotgun sequence of Actinoplanes consettensis NBRC 14913.</title>
        <authorList>
            <person name="Komaki H."/>
            <person name="Tamura T."/>
        </authorList>
    </citation>
    <scope>NUCLEOTIDE SEQUENCE</scope>
    <source>
        <strain evidence="1">NBRC 14913</strain>
    </source>
</reference>
<dbReference type="AlphaFoldDB" id="A0A919VW83"/>
<dbReference type="RefSeq" id="WP_213002277.1">
    <property type="nucleotide sequence ID" value="NZ_BAAATW010000001.1"/>
</dbReference>
<gene>
    <name evidence="1" type="ORF">Aco04nite_78950</name>
</gene>
<keyword evidence="2" id="KW-1185">Reference proteome</keyword>
<accession>A0A919VW83</accession>
<evidence type="ECO:0000313" key="2">
    <source>
        <dbReference type="Proteomes" id="UP000680865"/>
    </source>
</evidence>